<comment type="caution">
    <text evidence="2">The sequence shown here is derived from an EMBL/GenBank/DDBJ whole genome shotgun (WGS) entry which is preliminary data.</text>
</comment>
<keyword evidence="3" id="KW-1185">Reference proteome</keyword>
<protein>
    <submittedName>
        <fullName evidence="2">Uncharacterized protein</fullName>
    </submittedName>
</protein>
<accession>A0A4Q2SE48</accession>
<sequence>MPDPHAILRLGTLAAREARQVQQRWFADITDGDKTFYDLVEAACAADGSGRPLHNLKIHLVLAAQPHCSAHKARAILRKIVALLDRPVDTDLDALTIAWLIDSRSHGRRIAAYLDVTTPLQVPEGFPWSRVPDPVAATFPAPTPIGYPAARPPSPAPVTTTTYPDPWADDD</sequence>
<evidence type="ECO:0000313" key="2">
    <source>
        <dbReference type="EMBL" id="RYC03332.1"/>
    </source>
</evidence>
<name>A0A4Q2SE48_9ACTN</name>
<organism evidence="2 3">
    <name type="scientific">Nocardioides zhouii</name>
    <dbReference type="NCBI Taxonomy" id="1168729"/>
    <lineage>
        <taxon>Bacteria</taxon>
        <taxon>Bacillati</taxon>
        <taxon>Actinomycetota</taxon>
        <taxon>Actinomycetes</taxon>
        <taxon>Propionibacteriales</taxon>
        <taxon>Nocardioidaceae</taxon>
        <taxon>Nocardioides</taxon>
    </lineage>
</organism>
<evidence type="ECO:0000256" key="1">
    <source>
        <dbReference type="SAM" id="MobiDB-lite"/>
    </source>
</evidence>
<feature type="region of interest" description="Disordered" evidence="1">
    <location>
        <begin position="143"/>
        <end position="171"/>
    </location>
</feature>
<proteinExistence type="predicted"/>
<dbReference type="RefSeq" id="WP_129429023.1">
    <property type="nucleotide sequence ID" value="NZ_SDWV01000037.1"/>
</dbReference>
<feature type="compositionally biased region" description="Pro residues" evidence="1">
    <location>
        <begin position="143"/>
        <end position="156"/>
    </location>
</feature>
<dbReference type="OrthoDB" id="5124308at2"/>
<dbReference type="EMBL" id="SDWV01000037">
    <property type="protein sequence ID" value="RYC03332.1"/>
    <property type="molecule type" value="Genomic_DNA"/>
</dbReference>
<dbReference type="Proteomes" id="UP000291101">
    <property type="component" value="Unassembled WGS sequence"/>
</dbReference>
<gene>
    <name evidence="2" type="ORF">EUA94_21790</name>
</gene>
<evidence type="ECO:0000313" key="3">
    <source>
        <dbReference type="Proteomes" id="UP000291101"/>
    </source>
</evidence>
<reference evidence="2 3" key="1">
    <citation type="submission" date="2019-01" db="EMBL/GenBank/DDBJ databases">
        <title>Novel species of Nocardioides.</title>
        <authorList>
            <person name="Liu Q."/>
            <person name="X Y.-H."/>
        </authorList>
    </citation>
    <scope>NUCLEOTIDE SEQUENCE [LARGE SCALE GENOMIC DNA]</scope>
    <source>
        <strain evidence="2 3">HLT2-9</strain>
    </source>
</reference>
<dbReference type="AlphaFoldDB" id="A0A4Q2SE48"/>